<dbReference type="InterPro" id="IPR002831">
    <property type="entry name" value="Tscrpt_reg_TrmB_N"/>
</dbReference>
<dbReference type="PANTHER" id="PTHR34293:SF1">
    <property type="entry name" value="HTH-TYPE TRANSCRIPTIONAL REGULATOR TRMBL2"/>
    <property type="match status" value="1"/>
</dbReference>
<dbReference type="Pfam" id="PF01978">
    <property type="entry name" value="TrmB"/>
    <property type="match status" value="1"/>
</dbReference>
<accession>A0A2R6B7X7</accession>
<dbReference type="EMBL" id="NEXK01000075">
    <property type="protein sequence ID" value="PSN94759.1"/>
    <property type="molecule type" value="Genomic_DNA"/>
</dbReference>
<dbReference type="Gene3D" id="1.10.10.10">
    <property type="entry name" value="Winged helix-like DNA-binding domain superfamily/Winged helix DNA-binding domain"/>
    <property type="match status" value="1"/>
</dbReference>
<name>A0A2R6B7X7_9ARCH</name>
<dbReference type="InterPro" id="IPR036388">
    <property type="entry name" value="WH-like_DNA-bd_sf"/>
</dbReference>
<proteinExistence type="predicted"/>
<evidence type="ECO:0000259" key="1">
    <source>
        <dbReference type="Pfam" id="PF01978"/>
    </source>
</evidence>
<reference evidence="2 3" key="1">
    <citation type="submission" date="2017-04" db="EMBL/GenBank/DDBJ databases">
        <title>Novel microbial lineages endemic to geothermal iron-oxide mats fill important gaps in the evolutionary history of Archaea.</title>
        <authorList>
            <person name="Jay Z.J."/>
            <person name="Beam J.P."/>
            <person name="Dlakic M."/>
            <person name="Rusch D.B."/>
            <person name="Kozubal M.A."/>
            <person name="Inskeep W.P."/>
        </authorList>
    </citation>
    <scope>NUCLEOTIDE SEQUENCE [LARGE SCALE GENOMIC DNA]</scope>
    <source>
        <strain evidence="2">ECH_B_SAG-C16</strain>
    </source>
</reference>
<dbReference type="InterPro" id="IPR036390">
    <property type="entry name" value="WH_DNA-bd_sf"/>
</dbReference>
<dbReference type="Proteomes" id="UP000240681">
    <property type="component" value="Unassembled WGS sequence"/>
</dbReference>
<dbReference type="PANTHER" id="PTHR34293">
    <property type="entry name" value="HTH-TYPE TRANSCRIPTIONAL REGULATOR TRMBL2"/>
    <property type="match status" value="1"/>
</dbReference>
<protein>
    <recommendedName>
        <fullName evidence="1">Transcription regulator TrmB N-terminal domain-containing protein</fullName>
    </recommendedName>
</protein>
<dbReference type="SUPFAM" id="SSF46785">
    <property type="entry name" value="Winged helix' DNA-binding domain"/>
    <property type="match status" value="1"/>
</dbReference>
<organism evidence="2 3">
    <name type="scientific">Candidatus Marsarchaeota G2 archaeon ECH_B_SAG-C16</name>
    <dbReference type="NCBI Taxonomy" id="1978163"/>
    <lineage>
        <taxon>Archaea</taxon>
        <taxon>Candidatus Marsarchaeota</taxon>
        <taxon>Candidatus Marsarchaeota group 2</taxon>
    </lineage>
</organism>
<feature type="domain" description="Transcription regulator TrmB N-terminal" evidence="1">
    <location>
        <begin position="11"/>
        <end position="78"/>
    </location>
</feature>
<gene>
    <name evidence="2" type="ORF">B9Q09_03895</name>
</gene>
<comment type="caution">
    <text evidence="2">The sequence shown here is derived from an EMBL/GenBank/DDBJ whole genome shotgun (WGS) entry which is preliminary data.</text>
</comment>
<dbReference type="InterPro" id="IPR051797">
    <property type="entry name" value="TrmB-like"/>
</dbReference>
<sequence length="255" mass="28667">MVRSIPKLNYLRELGLSQSEAQLYYASLTNGGGDAKQLSQISGVPYSKVYSSLKKLVERGWLIESEGYPKRYVPRPPKEAIKINRNYIESMLATAEKQAIEELTPLFEAKDLADNPQVWLITGLDKILSKAGSMIVDCEKEIDIALPMIPPRFEEISAFIKNKVEFSPIKVRLLVSSSLKEELSLINMPDAEIHIVDKMFGGGIICDKSETLILMSVERSPMAIWTKHSALAEIASTYFDYIWNSAKPFKPHQAN</sequence>
<dbReference type="AlphaFoldDB" id="A0A2R6B7X7"/>
<evidence type="ECO:0000313" key="3">
    <source>
        <dbReference type="Proteomes" id="UP000240681"/>
    </source>
</evidence>
<evidence type="ECO:0000313" key="2">
    <source>
        <dbReference type="EMBL" id="PSN94759.1"/>
    </source>
</evidence>